<name>A0A2P5HYV2_DIAHE</name>
<comment type="similarity">
    <text evidence="3">Belongs to the RBT5 family.</text>
</comment>
<dbReference type="PANTHER" id="PTHR37928">
    <property type="entry name" value="CFEM DOMAIN PROTEIN (AFU_ORTHOLOGUE AFUA_6G14090)"/>
    <property type="match status" value="1"/>
</dbReference>
<keyword evidence="7" id="KW-0336">GPI-anchor</keyword>
<comment type="subcellular location">
    <subcellularLocation>
        <location evidence="1">Cell membrane</location>
        <topology evidence="1">Lipid-anchor</topology>
        <topology evidence="1">GPI-anchor</topology>
    </subcellularLocation>
    <subcellularLocation>
        <location evidence="2">Secreted</location>
    </subcellularLocation>
</comment>
<dbReference type="PANTHER" id="PTHR37928:SF1">
    <property type="entry name" value="CFEM DOMAIN PROTEIN (AFU_ORTHOLOGUE AFUA_6G14090)"/>
    <property type="match status" value="1"/>
</dbReference>
<evidence type="ECO:0000313" key="20">
    <source>
        <dbReference type="Proteomes" id="UP000094444"/>
    </source>
</evidence>
<evidence type="ECO:0000256" key="16">
    <source>
        <dbReference type="SAM" id="MobiDB-lite"/>
    </source>
</evidence>
<evidence type="ECO:0000256" key="10">
    <source>
        <dbReference type="ARBA" id="ARBA00023004"/>
    </source>
</evidence>
<keyword evidence="13" id="KW-0325">Glycoprotein</keyword>
<evidence type="ECO:0000256" key="2">
    <source>
        <dbReference type="ARBA" id="ARBA00004613"/>
    </source>
</evidence>
<evidence type="ECO:0000256" key="4">
    <source>
        <dbReference type="ARBA" id="ARBA00022475"/>
    </source>
</evidence>
<evidence type="ECO:0000313" key="19">
    <source>
        <dbReference type="EMBL" id="POS75415.1"/>
    </source>
</evidence>
<dbReference type="GO" id="GO:0098552">
    <property type="term" value="C:side of membrane"/>
    <property type="evidence" value="ECO:0007669"/>
    <property type="project" value="UniProtKB-KW"/>
</dbReference>
<keyword evidence="9 17" id="KW-0732">Signal</keyword>
<evidence type="ECO:0000256" key="9">
    <source>
        <dbReference type="ARBA" id="ARBA00022729"/>
    </source>
</evidence>
<keyword evidence="10" id="KW-0408">Iron</keyword>
<keyword evidence="14" id="KW-0449">Lipoprotein</keyword>
<feature type="region of interest" description="Disordered" evidence="16">
    <location>
        <begin position="89"/>
        <end position="176"/>
    </location>
</feature>
<dbReference type="InterPro" id="IPR051735">
    <property type="entry name" value="CFEM_domain"/>
</dbReference>
<feature type="compositionally biased region" description="Pro residues" evidence="16">
    <location>
        <begin position="97"/>
        <end position="109"/>
    </location>
</feature>
<keyword evidence="5" id="KW-0964">Secreted</keyword>
<dbReference type="AlphaFoldDB" id="A0A2P5HYV2"/>
<evidence type="ECO:0000256" key="13">
    <source>
        <dbReference type="ARBA" id="ARBA00023180"/>
    </source>
</evidence>
<feature type="chain" id="PRO_5015195337" description="CFEM domain-containing protein" evidence="17">
    <location>
        <begin position="17"/>
        <end position="197"/>
    </location>
</feature>
<dbReference type="PROSITE" id="PS52012">
    <property type="entry name" value="CFEM"/>
    <property type="match status" value="1"/>
</dbReference>
<dbReference type="GO" id="GO:0005886">
    <property type="term" value="C:plasma membrane"/>
    <property type="evidence" value="ECO:0007669"/>
    <property type="project" value="UniProtKB-SubCell"/>
</dbReference>
<dbReference type="OrthoDB" id="3767534at2759"/>
<keyword evidence="8" id="KW-0479">Metal-binding</keyword>
<keyword evidence="20" id="KW-1185">Reference proteome</keyword>
<evidence type="ECO:0000259" key="18">
    <source>
        <dbReference type="PROSITE" id="PS52012"/>
    </source>
</evidence>
<dbReference type="EMBL" id="MAVT02000490">
    <property type="protein sequence ID" value="POS75415.1"/>
    <property type="molecule type" value="Genomic_DNA"/>
</dbReference>
<comment type="caution">
    <text evidence="15">Lacks conserved residue(s) required for the propagation of feature annotation.</text>
</comment>
<evidence type="ECO:0000256" key="8">
    <source>
        <dbReference type="ARBA" id="ARBA00022723"/>
    </source>
</evidence>
<dbReference type="InterPro" id="IPR008427">
    <property type="entry name" value="Extracellular_membr_CFEM_dom"/>
</dbReference>
<evidence type="ECO:0000256" key="1">
    <source>
        <dbReference type="ARBA" id="ARBA00004609"/>
    </source>
</evidence>
<evidence type="ECO:0000256" key="17">
    <source>
        <dbReference type="SAM" id="SignalP"/>
    </source>
</evidence>
<dbReference type="Pfam" id="PF05730">
    <property type="entry name" value="CFEM"/>
    <property type="match status" value="1"/>
</dbReference>
<accession>A0A2P5HYV2</accession>
<sequence length="197" mass="19187">MKLTLLAAGLVAAVFAQDLTNIPECARSCLMNAITQDGQCQPTNTACVCGRIDQLTGLATGCVLSGCGQDVAINQVLPAVQGLCTNVGSGGESAAPSVPPASLPEPQPTPSEASPSSPPSPTGSDMEEPSAMPTESQSSPTGSATQSTVTNMSSATGSGGVTGASASPTSSAVTAGAAQYGSVSGLAAFFLGAIAFF</sequence>
<organism evidence="19 20">
    <name type="scientific">Diaporthe helianthi</name>
    <dbReference type="NCBI Taxonomy" id="158607"/>
    <lineage>
        <taxon>Eukaryota</taxon>
        <taxon>Fungi</taxon>
        <taxon>Dikarya</taxon>
        <taxon>Ascomycota</taxon>
        <taxon>Pezizomycotina</taxon>
        <taxon>Sordariomycetes</taxon>
        <taxon>Sordariomycetidae</taxon>
        <taxon>Diaporthales</taxon>
        <taxon>Diaporthaceae</taxon>
        <taxon>Diaporthe</taxon>
    </lineage>
</organism>
<evidence type="ECO:0000256" key="12">
    <source>
        <dbReference type="ARBA" id="ARBA00023157"/>
    </source>
</evidence>
<feature type="domain" description="CFEM" evidence="18">
    <location>
        <begin position="1"/>
        <end position="111"/>
    </location>
</feature>
<feature type="signal peptide" evidence="17">
    <location>
        <begin position="1"/>
        <end position="16"/>
    </location>
</feature>
<keyword evidence="6" id="KW-0349">Heme</keyword>
<keyword evidence="4" id="KW-1003">Cell membrane</keyword>
<evidence type="ECO:0000256" key="11">
    <source>
        <dbReference type="ARBA" id="ARBA00023136"/>
    </source>
</evidence>
<evidence type="ECO:0000256" key="15">
    <source>
        <dbReference type="PROSITE-ProRule" id="PRU01356"/>
    </source>
</evidence>
<dbReference type="InParanoid" id="A0A2P5HYV2"/>
<evidence type="ECO:0000256" key="7">
    <source>
        <dbReference type="ARBA" id="ARBA00022622"/>
    </source>
</evidence>
<gene>
    <name evidence="19" type="ORF">DHEL01_v206186</name>
</gene>
<dbReference type="GO" id="GO:0046872">
    <property type="term" value="F:metal ion binding"/>
    <property type="evidence" value="ECO:0007669"/>
    <property type="project" value="UniProtKB-KW"/>
</dbReference>
<evidence type="ECO:0000256" key="14">
    <source>
        <dbReference type="ARBA" id="ARBA00023288"/>
    </source>
</evidence>
<evidence type="ECO:0000256" key="3">
    <source>
        <dbReference type="ARBA" id="ARBA00010031"/>
    </source>
</evidence>
<dbReference type="Proteomes" id="UP000094444">
    <property type="component" value="Unassembled WGS sequence"/>
</dbReference>
<protein>
    <recommendedName>
        <fullName evidence="18">CFEM domain-containing protein</fullName>
    </recommendedName>
</protein>
<keyword evidence="11" id="KW-0472">Membrane</keyword>
<keyword evidence="12 15" id="KW-1015">Disulfide bond</keyword>
<dbReference type="STRING" id="158607.A0A2P5HYV2"/>
<reference evidence="19" key="1">
    <citation type="submission" date="2017-09" db="EMBL/GenBank/DDBJ databases">
        <title>Polyketide synthases of a Diaporthe helianthi virulent isolate.</title>
        <authorList>
            <person name="Baroncelli R."/>
        </authorList>
    </citation>
    <scope>NUCLEOTIDE SEQUENCE [LARGE SCALE GENOMIC DNA]</scope>
    <source>
        <strain evidence="19">7/96</strain>
    </source>
</reference>
<proteinExistence type="inferred from homology"/>
<feature type="compositionally biased region" description="Low complexity" evidence="16">
    <location>
        <begin position="163"/>
        <end position="176"/>
    </location>
</feature>
<evidence type="ECO:0000256" key="5">
    <source>
        <dbReference type="ARBA" id="ARBA00022525"/>
    </source>
</evidence>
<comment type="caution">
    <text evidence="19">The sequence shown here is derived from an EMBL/GenBank/DDBJ whole genome shotgun (WGS) entry which is preliminary data.</text>
</comment>
<dbReference type="SMART" id="SM00747">
    <property type="entry name" value="CFEM"/>
    <property type="match status" value="1"/>
</dbReference>
<feature type="disulfide bond" evidence="15">
    <location>
        <begin position="40"/>
        <end position="47"/>
    </location>
</feature>
<evidence type="ECO:0000256" key="6">
    <source>
        <dbReference type="ARBA" id="ARBA00022617"/>
    </source>
</evidence>
<feature type="compositionally biased region" description="Polar residues" evidence="16">
    <location>
        <begin position="133"/>
        <end position="152"/>
    </location>
</feature>
<dbReference type="GO" id="GO:0005576">
    <property type="term" value="C:extracellular region"/>
    <property type="evidence" value="ECO:0007669"/>
    <property type="project" value="UniProtKB-SubCell"/>
</dbReference>